<evidence type="ECO:0000313" key="2">
    <source>
        <dbReference type="EMBL" id="SHH89568.1"/>
    </source>
</evidence>
<gene>
    <name evidence="2" type="ORF">SAMN02745207_03042</name>
</gene>
<name>A0A1M5WPZ6_9CLOT</name>
<evidence type="ECO:0000256" key="1">
    <source>
        <dbReference type="SAM" id="Phobius"/>
    </source>
</evidence>
<evidence type="ECO:0000313" key="3">
    <source>
        <dbReference type="Proteomes" id="UP000184447"/>
    </source>
</evidence>
<feature type="transmembrane region" description="Helical" evidence="1">
    <location>
        <begin position="42"/>
        <end position="61"/>
    </location>
</feature>
<keyword evidence="1" id="KW-0812">Transmembrane</keyword>
<keyword evidence="3" id="KW-1185">Reference proteome</keyword>
<keyword evidence="1" id="KW-0472">Membrane</keyword>
<dbReference type="STRING" id="1121316.SAMN02745207_03042"/>
<dbReference type="Proteomes" id="UP000184447">
    <property type="component" value="Unassembled WGS sequence"/>
</dbReference>
<organism evidence="2 3">
    <name type="scientific">Clostridium grantii DSM 8605</name>
    <dbReference type="NCBI Taxonomy" id="1121316"/>
    <lineage>
        <taxon>Bacteria</taxon>
        <taxon>Bacillati</taxon>
        <taxon>Bacillota</taxon>
        <taxon>Clostridia</taxon>
        <taxon>Eubacteriales</taxon>
        <taxon>Clostridiaceae</taxon>
        <taxon>Clostridium</taxon>
    </lineage>
</organism>
<reference evidence="2 3" key="1">
    <citation type="submission" date="2016-11" db="EMBL/GenBank/DDBJ databases">
        <authorList>
            <person name="Jaros S."/>
            <person name="Januszkiewicz K."/>
            <person name="Wedrychowicz H."/>
        </authorList>
    </citation>
    <scope>NUCLEOTIDE SEQUENCE [LARGE SCALE GENOMIC DNA]</scope>
    <source>
        <strain evidence="2 3">DSM 8605</strain>
    </source>
</reference>
<dbReference type="AlphaFoldDB" id="A0A1M5WPZ6"/>
<dbReference type="RefSeq" id="WP_073339325.1">
    <property type="nucleotide sequence ID" value="NZ_FQXM01000019.1"/>
</dbReference>
<accession>A0A1M5WPZ6</accession>
<dbReference type="EMBL" id="FQXM01000019">
    <property type="protein sequence ID" value="SHH89568.1"/>
    <property type="molecule type" value="Genomic_DNA"/>
</dbReference>
<protein>
    <submittedName>
        <fullName evidence="2">Uncharacterized protein</fullName>
    </submittedName>
</protein>
<proteinExistence type="predicted"/>
<feature type="transmembrane region" description="Helical" evidence="1">
    <location>
        <begin position="7"/>
        <end position="30"/>
    </location>
</feature>
<keyword evidence="1" id="KW-1133">Transmembrane helix</keyword>
<sequence>MSKIIEAVIWFVSYLGFLFVSLMMSEYLPLLIPGGDDNLRPIYIGAGLIFATLIICTRLILREIKNINKGSDYDED</sequence>